<proteinExistence type="predicted"/>
<organism evidence="1">
    <name type="scientific">uncultured Sulfurovum sp</name>
    <dbReference type="NCBI Taxonomy" id="269237"/>
    <lineage>
        <taxon>Bacteria</taxon>
        <taxon>Pseudomonadati</taxon>
        <taxon>Campylobacterota</taxon>
        <taxon>Epsilonproteobacteria</taxon>
        <taxon>Campylobacterales</taxon>
        <taxon>Sulfurovaceae</taxon>
        <taxon>Sulfurovum</taxon>
        <taxon>environmental samples</taxon>
    </lineage>
</organism>
<protein>
    <submittedName>
        <fullName evidence="1">Uncharacterized protein</fullName>
    </submittedName>
</protein>
<reference evidence="1" key="1">
    <citation type="submission" date="2020-01" db="EMBL/GenBank/DDBJ databases">
        <authorList>
            <person name="Meier V. D."/>
            <person name="Meier V D."/>
        </authorList>
    </citation>
    <scope>NUCLEOTIDE SEQUENCE</scope>
    <source>
        <strain evidence="1">HLG_WM_MAG_01</strain>
    </source>
</reference>
<dbReference type="AlphaFoldDB" id="A0A6S6T1M2"/>
<dbReference type="Gene3D" id="2.180.10.10">
    <property type="entry name" value="RHS repeat-associated core"/>
    <property type="match status" value="1"/>
</dbReference>
<name>A0A6S6T1M2_9BACT</name>
<gene>
    <name evidence="1" type="ORF">HELGO_WM15420</name>
</gene>
<sequence length="145" mass="16635">MKHTKEQTITQLHTYLALLQTKETLETYREFCYQLYLISLCNDETKQIAYITLGGKTIGTHTEVKSTYYDATDPRYHANRYNRYFHTDALGSITSVTNDAGTVVERRSTAPFGKIRAMNYGTNNNTIANDNALKNPNKYSPIFIF</sequence>
<accession>A0A6S6T1M2</accession>
<evidence type="ECO:0000313" key="1">
    <source>
        <dbReference type="EMBL" id="CAA6816991.1"/>
    </source>
</evidence>
<dbReference type="EMBL" id="CACVAS010000097">
    <property type="protein sequence ID" value="CAA6816991.1"/>
    <property type="molecule type" value="Genomic_DNA"/>
</dbReference>